<protein>
    <submittedName>
        <fullName evidence="1">3-methyladenine DNA glycosylase</fullName>
    </submittedName>
</protein>
<gene>
    <name evidence="1" type="ORF">CVO76_01890</name>
</gene>
<proteinExistence type="predicted"/>
<organism evidence="1 2">
    <name type="scientific">Arthrobacter agilis</name>
    <dbReference type="NCBI Taxonomy" id="37921"/>
    <lineage>
        <taxon>Bacteria</taxon>
        <taxon>Bacillati</taxon>
        <taxon>Actinomycetota</taxon>
        <taxon>Actinomycetes</taxon>
        <taxon>Micrococcales</taxon>
        <taxon>Micrococcaceae</taxon>
        <taxon>Arthrobacter</taxon>
    </lineage>
</organism>
<evidence type="ECO:0000313" key="1">
    <source>
        <dbReference type="EMBL" id="AUZ86532.1"/>
    </source>
</evidence>
<dbReference type="EMBL" id="CP024915">
    <property type="protein sequence ID" value="AUZ86532.1"/>
    <property type="molecule type" value="Genomic_DNA"/>
</dbReference>
<dbReference type="AlphaFoldDB" id="A0A2L0UBG1"/>
<sequence length="295" mass="34345">MHADLLPRLTEADWQDRERRHRQRVTRFAEPYLDRRSRGAKHPVEDFLFTYYNQKPGRLLRWHPGAGVVLEGAEAAGRGGWKYYTAHDDGVRVDVRTFIEERRDAVEFARLILARTAARPAQFGCFGLHEWAMAYRSGVYGVRHEYLDLRLGAAGTDDVVESARIRCTHFDAFRFYTPQAVPLNEYAPTRETQRDLEQPGCLHANMDLYKWAYKLTPLLPSEIVMDCFELSWRIRAMDMQASPYDLSDWGYRPIPIETTEGKAEYVRLQRGFAHESQALRERLSESLERALDSWA</sequence>
<dbReference type="Proteomes" id="UP000239187">
    <property type="component" value="Chromosome"/>
</dbReference>
<accession>A0A2L0UBG1</accession>
<dbReference type="RefSeq" id="WP_208740483.1">
    <property type="nucleotide sequence ID" value="NZ_CP024915.1"/>
</dbReference>
<reference evidence="1 2" key="1">
    <citation type="submission" date="2017-11" db="EMBL/GenBank/DDBJ databases">
        <title>Draft genome of Arthrobacter agilis strain UMCV2, a plant growth-promoting rhizobacterium and biocontrol capacity of phytopathogenic fungi.</title>
        <authorList>
            <person name="Martinez-Camara R."/>
            <person name="Santoyo G."/>
            <person name="Moreno-Hagelsieb G."/>
            <person name="Valencia-Cantero E."/>
        </authorList>
    </citation>
    <scope>NUCLEOTIDE SEQUENCE [LARGE SCALE GENOMIC DNA]</scope>
    <source>
        <strain evidence="1 2">UMCV2</strain>
    </source>
</reference>
<name>A0A2L0UBG1_9MICC</name>
<evidence type="ECO:0000313" key="2">
    <source>
        <dbReference type="Proteomes" id="UP000239187"/>
    </source>
</evidence>